<keyword evidence="1" id="KW-0812">Transmembrane</keyword>
<dbReference type="STRING" id="560819.SAMN05428998_10772"/>
<reference evidence="2 3" key="1">
    <citation type="submission" date="2017-04" db="EMBL/GenBank/DDBJ databases">
        <authorList>
            <person name="Afonso C.L."/>
            <person name="Miller P.J."/>
            <person name="Scott M.A."/>
            <person name="Spackman E."/>
            <person name="Goraichik I."/>
            <person name="Dimitrov K.M."/>
            <person name="Suarez D.L."/>
            <person name="Swayne D.E."/>
        </authorList>
    </citation>
    <scope>NUCLEOTIDE SEQUENCE [LARGE SCALE GENOMIC DNA]</scope>
    <source>
        <strain evidence="2 3">USBA 355</strain>
    </source>
</reference>
<protein>
    <recommendedName>
        <fullName evidence="4">4-amino-4-deoxy-L-arabinose transferase</fullName>
    </recommendedName>
</protein>
<feature type="transmembrane region" description="Helical" evidence="1">
    <location>
        <begin position="304"/>
        <end position="324"/>
    </location>
</feature>
<dbReference type="Proteomes" id="UP000192917">
    <property type="component" value="Unassembled WGS sequence"/>
</dbReference>
<feature type="transmembrane region" description="Helical" evidence="1">
    <location>
        <begin position="119"/>
        <end position="139"/>
    </location>
</feature>
<feature type="transmembrane region" description="Helical" evidence="1">
    <location>
        <begin position="390"/>
        <end position="409"/>
    </location>
</feature>
<feature type="transmembrane region" description="Helical" evidence="1">
    <location>
        <begin position="212"/>
        <end position="231"/>
    </location>
</feature>
<gene>
    <name evidence="2" type="ORF">SAMN05428998_10772</name>
</gene>
<proteinExistence type="predicted"/>
<feature type="transmembrane region" description="Helical" evidence="1">
    <location>
        <begin position="180"/>
        <end position="205"/>
    </location>
</feature>
<feature type="transmembrane region" description="Helical" evidence="1">
    <location>
        <begin position="336"/>
        <end position="358"/>
    </location>
</feature>
<keyword evidence="3" id="KW-1185">Reference proteome</keyword>
<feature type="transmembrane region" description="Helical" evidence="1">
    <location>
        <begin position="17"/>
        <end position="34"/>
    </location>
</feature>
<keyword evidence="1" id="KW-0472">Membrane</keyword>
<sequence>MAGEAVRLPGTLDLRRWSLILTTGIAVAVVLSGLEPAMHWRTVGDDAYYYYGVARGLVEHGRPTFDGLTLASGYHPLFLAICTMLYALLGAALPAAVVVLAALALAVHGAVCLKLAEQLALGPISSLLFGLMLVANPALLQSVWMIGLESLLAVPLLAGFLLVCLRAVDAPEEAPGRLPSAAALMILLIVARLDLAIVAAPVFAFAFRRRPLGVVLGGGALAVVLGAYMLVHLSVFGSPLPASADAMRLLSRPLVERHLHAVLHTGYYIDFLEHPLRFVMNALRSLRFAVGVPSGVGEVSAGRLLAGALLLAVAVAVAAVLRPVGWTKLRRDPRAALAAVVVLFVLLLVYAGTVRIYYLRPWYHGLNAVALALAGWILVARHLRPLGHAWLLPAAYGAVLLGFGVAAFTESPPAFPLRRAEVARAAVAILPADARIGAFNAGIYGWAAPERIVNLDGLVNEAAFAAIRDGRLARYIWDEAGLRYLLDVDPADSLVAMIDGNERSPLRLNLEPMETWSDGRDTHTLWRIVCTVGCGAH</sequence>
<dbReference type="AlphaFoldDB" id="A0A1Y6BNX6"/>
<feature type="transmembrane region" description="Helical" evidence="1">
    <location>
        <begin position="364"/>
        <end position="383"/>
    </location>
</feature>
<feature type="transmembrane region" description="Helical" evidence="1">
    <location>
        <begin position="151"/>
        <end position="168"/>
    </location>
</feature>
<organism evidence="2 3">
    <name type="scientific">Tistlia consotensis USBA 355</name>
    <dbReference type="NCBI Taxonomy" id="560819"/>
    <lineage>
        <taxon>Bacteria</taxon>
        <taxon>Pseudomonadati</taxon>
        <taxon>Pseudomonadota</taxon>
        <taxon>Alphaproteobacteria</taxon>
        <taxon>Rhodospirillales</taxon>
        <taxon>Rhodovibrionaceae</taxon>
        <taxon>Tistlia</taxon>
    </lineage>
</organism>
<evidence type="ECO:0008006" key="4">
    <source>
        <dbReference type="Google" id="ProtNLM"/>
    </source>
</evidence>
<accession>A0A1Y6BNX6</accession>
<dbReference type="RefSeq" id="WP_143596206.1">
    <property type="nucleotide sequence ID" value="NZ_FWZX01000007.1"/>
</dbReference>
<feature type="transmembrane region" description="Helical" evidence="1">
    <location>
        <begin position="77"/>
        <end position="107"/>
    </location>
</feature>
<name>A0A1Y6BNX6_9PROT</name>
<keyword evidence="1" id="KW-1133">Transmembrane helix</keyword>
<evidence type="ECO:0000313" key="3">
    <source>
        <dbReference type="Proteomes" id="UP000192917"/>
    </source>
</evidence>
<evidence type="ECO:0000256" key="1">
    <source>
        <dbReference type="SAM" id="Phobius"/>
    </source>
</evidence>
<dbReference type="EMBL" id="FWZX01000007">
    <property type="protein sequence ID" value="SMF21037.1"/>
    <property type="molecule type" value="Genomic_DNA"/>
</dbReference>
<evidence type="ECO:0000313" key="2">
    <source>
        <dbReference type="EMBL" id="SMF21037.1"/>
    </source>
</evidence>